<evidence type="ECO:0000256" key="1">
    <source>
        <dbReference type="SAM" id="Coils"/>
    </source>
</evidence>
<keyword evidence="1" id="KW-0175">Coiled coil</keyword>
<dbReference type="RefSeq" id="WP_106012001.1">
    <property type="nucleotide sequence ID" value="NZ_CP027226.1"/>
</dbReference>
<feature type="coiled-coil region" evidence="1">
    <location>
        <begin position="110"/>
        <end position="137"/>
    </location>
</feature>
<keyword evidence="3" id="KW-1185">Reference proteome</keyword>
<evidence type="ECO:0000313" key="3">
    <source>
        <dbReference type="Proteomes" id="UP000237947"/>
    </source>
</evidence>
<feature type="coiled-coil region" evidence="1">
    <location>
        <begin position="543"/>
        <end position="584"/>
    </location>
</feature>
<proteinExistence type="predicted"/>
<dbReference type="EMBL" id="CP027226">
    <property type="protein sequence ID" value="AVM42015.1"/>
    <property type="molecule type" value="Genomic_DNA"/>
</dbReference>
<name>A0A2S0KLV4_9FIRM</name>
<dbReference type="Proteomes" id="UP000237947">
    <property type="component" value="Chromosome"/>
</dbReference>
<sequence>MTKNEIKDVLGFWYSKERFKSVYPGAEEIISDESEALPWDSEGNSDAYMVFGGKISNSRIDSLLDPDSDIAKTFDNSKEYSSIYIFSVNQSGNYKKGSFRINNYLYLFSRILLNKNLNELEFEIASINEQIDSEISRANPKITTELLENLNKSLGRLIFNDKVEEIDGLNLSSFAIINGYSLASQKHKSQKLNFLRKAINEVEKTDTLYQYIEKGLTGQFDILNVDDLDYWDENLNPKAYPKSAWPRKTLPNASQQWIINDFSNTDSGSIKSYNAQRYSHRSLIVENYIAQSLEEKADYLLKLKKPADAFAMSRFSYPPQNNSANYYNPENNLSRHNMILTGVDREKLKSIVSEIIEAESLSVDNSSTSYFDLQRNKEIYLTEVINKYNEETAYMNKPAWGAAAVYVETRADLQLLVDLLIEYMDDNRFYFDKENPQFYLPEFKAVQDDYFNSKKEAIKALEKNEEVYKSASIFNHKLEKVEKIQKHIENIEHKLLKLEEQKNDLDNSLFLNEDKLLSRKYELDEIEKNVNFWQKLLYKFLKIGEEAKALAEAEENLEKNEIEIQNIKDQQDELVKTVHGLEAKIAELDIQIDEEQGIINALRPQEEINKSNFGRNYIDRDTYLDINSNRFHNSTPWEDESSFKARYENFYRSMQLNRTFVLRSNELKQNLKRMKKLLNGEYEEVDEINSWQSLFSSLQLIIPLIAMPKATLENLLEHAKIGSSGTVVSLDPQEELVDELVSTLYIADRAIFLGDFMQMNVIDKFNKTMQRALLAKYNASEKVLSYKSSSTDYLLYSENKVIALGNELVPFSVRVQNRIVEPLFSLQNEICLDNLLLGTAIAMNPNPDKVLEQSTWMMLHTETGENSLFTTQSADIAMVTICEYFDKHQISPNLGIAFFYNEVYQKWLEFSRDYLEHKKNKDIDYVEKVYQWIKGSSFLLGESNGREFEEIIFIAGASLDTDEKLISKFISSVRPLNTLLNTVKRNLMILADSRVWANTEAFAKLYLVLNGQSQRKSLKQKELTFVTFPFKANLLDEKSETTETYSKLKETIQNTGIKLDTDVYYSGDVFGIKSLIEATYAEDAGKEVVILNKLEPELIENEKNDINPISVVEDILHEMDRLSQNKAVIIVDKKWVDKYLELINKEIDEDKLNKISEKSIKPVNTLLNVKFNKLENLWNLAQITILKN</sequence>
<accession>A0A2S0KLV4</accession>
<dbReference type="AlphaFoldDB" id="A0A2S0KLV4"/>
<gene>
    <name evidence="2" type="ORF">C5Q98_01645</name>
</gene>
<protein>
    <submittedName>
        <fullName evidence="2">Uncharacterized protein</fullName>
    </submittedName>
</protein>
<dbReference type="KEGG" id="fsa:C5Q98_01645"/>
<dbReference type="OrthoDB" id="9757917at2"/>
<reference evidence="3" key="1">
    <citation type="submission" date="2018-02" db="EMBL/GenBank/DDBJ databases">
        <authorList>
            <person name="Holder M.E."/>
            <person name="Ajami N.J."/>
            <person name="Petrosino J.F."/>
        </authorList>
    </citation>
    <scope>NUCLEOTIDE SEQUENCE [LARGE SCALE GENOMIC DNA]</scope>
    <source>
        <strain evidence="3">CCUG 47711</strain>
    </source>
</reference>
<feature type="coiled-coil region" evidence="1">
    <location>
        <begin position="481"/>
        <end position="508"/>
    </location>
</feature>
<evidence type="ECO:0000313" key="2">
    <source>
        <dbReference type="EMBL" id="AVM42015.1"/>
    </source>
</evidence>
<organism evidence="2 3">
    <name type="scientific">Fastidiosipila sanguinis</name>
    <dbReference type="NCBI Taxonomy" id="236753"/>
    <lineage>
        <taxon>Bacteria</taxon>
        <taxon>Bacillati</taxon>
        <taxon>Bacillota</taxon>
        <taxon>Clostridia</taxon>
        <taxon>Eubacteriales</taxon>
        <taxon>Oscillospiraceae</taxon>
        <taxon>Fastidiosipila</taxon>
    </lineage>
</organism>